<organism evidence="6 7">
    <name type="scientific">Nocardioides marmotae</name>
    <dbReference type="NCBI Taxonomy" id="2663857"/>
    <lineage>
        <taxon>Bacteria</taxon>
        <taxon>Bacillati</taxon>
        <taxon>Actinomycetota</taxon>
        <taxon>Actinomycetes</taxon>
        <taxon>Propionibacteriales</taxon>
        <taxon>Nocardioidaceae</taxon>
        <taxon>Nocardioides</taxon>
    </lineage>
</organism>
<evidence type="ECO:0000313" key="7">
    <source>
        <dbReference type="Proteomes" id="UP000433406"/>
    </source>
</evidence>
<dbReference type="RefSeq" id="WP_154613556.1">
    <property type="nucleotide sequence ID" value="NZ_CP053660.1"/>
</dbReference>
<keyword evidence="3" id="KW-0328">Glycosyltransferase</keyword>
<dbReference type="Proteomes" id="UP000433406">
    <property type="component" value="Unassembled WGS sequence"/>
</dbReference>
<comment type="pathway">
    <text evidence="1">Cell wall biogenesis; cell wall polysaccharide biosynthesis.</text>
</comment>
<feature type="domain" description="Glycosyltransferase 2-like" evidence="5">
    <location>
        <begin position="84"/>
        <end position="201"/>
    </location>
</feature>
<dbReference type="SUPFAM" id="SSF53448">
    <property type="entry name" value="Nucleotide-diphospho-sugar transferases"/>
    <property type="match status" value="1"/>
</dbReference>
<protein>
    <submittedName>
        <fullName evidence="6">Mycofactocin system glycosyltransferase</fullName>
    </submittedName>
</protein>
<name>A0A6I3J787_9ACTN</name>
<dbReference type="GO" id="GO:0016757">
    <property type="term" value="F:glycosyltransferase activity"/>
    <property type="evidence" value="ECO:0007669"/>
    <property type="project" value="UniProtKB-KW"/>
</dbReference>
<dbReference type="InterPro" id="IPR023981">
    <property type="entry name" value="MftF"/>
</dbReference>
<reference evidence="6 7" key="1">
    <citation type="submission" date="2019-10" db="EMBL/GenBank/DDBJ databases">
        <title>Nocardioides novel species isolated from the excrement of Marmot.</title>
        <authorList>
            <person name="Zhang G."/>
        </authorList>
    </citation>
    <scope>NUCLEOTIDE SEQUENCE [LARGE SCALE GENOMIC DNA]</scope>
    <source>
        <strain evidence="7">zg-579</strain>
    </source>
</reference>
<dbReference type="Pfam" id="PF00535">
    <property type="entry name" value="Glycos_transf_2"/>
    <property type="match status" value="1"/>
</dbReference>
<dbReference type="PANTHER" id="PTHR43179">
    <property type="entry name" value="RHAMNOSYLTRANSFERASE WBBL"/>
    <property type="match status" value="1"/>
</dbReference>
<evidence type="ECO:0000313" key="6">
    <source>
        <dbReference type="EMBL" id="MTB93759.1"/>
    </source>
</evidence>
<dbReference type="Gene3D" id="3.90.550.10">
    <property type="entry name" value="Spore Coat Polysaccharide Biosynthesis Protein SpsA, Chain A"/>
    <property type="match status" value="1"/>
</dbReference>
<keyword evidence="4 6" id="KW-0808">Transferase</keyword>
<comment type="caution">
    <text evidence="6">The sequence shown here is derived from an EMBL/GenBank/DDBJ whole genome shotgun (WGS) entry which is preliminary data.</text>
</comment>
<dbReference type="EMBL" id="WLCI01000002">
    <property type="protein sequence ID" value="MTB93759.1"/>
    <property type="molecule type" value="Genomic_DNA"/>
</dbReference>
<keyword evidence="7" id="KW-1185">Reference proteome</keyword>
<dbReference type="PANTHER" id="PTHR43179:SF12">
    <property type="entry name" value="GALACTOFURANOSYLTRANSFERASE GLFT2"/>
    <property type="match status" value="1"/>
</dbReference>
<dbReference type="NCBIfam" id="TIGR03965">
    <property type="entry name" value="mycofact_glyco"/>
    <property type="match status" value="1"/>
</dbReference>
<accession>A0A6I3J787</accession>
<gene>
    <name evidence="6" type="primary">mftF</name>
    <name evidence="6" type="ORF">GGQ22_01550</name>
</gene>
<evidence type="ECO:0000256" key="4">
    <source>
        <dbReference type="ARBA" id="ARBA00022679"/>
    </source>
</evidence>
<evidence type="ECO:0000256" key="3">
    <source>
        <dbReference type="ARBA" id="ARBA00022676"/>
    </source>
</evidence>
<dbReference type="AlphaFoldDB" id="A0A6I3J787"/>
<proteinExistence type="inferred from homology"/>
<comment type="similarity">
    <text evidence="2">Belongs to the glycosyltransferase 2 family.</text>
</comment>
<sequence>MTLPQGYAVRLSKDAIGLAGRAVLVGGSPLTAMRLSARAQQLLTHRTVVVGDPPSAQLVERLLATNLAAPVVERLAPVPAAELTVVIPVRDRPAQLGRALAGLTEVRRLVVDDASEDPAAVAEVARRFGATYLPLHHNLGPAGARNVGLRHVLTPYVAFVDSDVETTTGDLLALTRHFADPSVALVGPRVVGRSRSARPRWFETYDEVASSLTLGRTPASVRPGAAVAWLPSACLVGRTAALGAGFDERMRVGEDVDLVWRLIADGHRVRYDPTVQAPHDTRSTLGGWLGRKAFYGTGSGLLGARHGQAVAPAILSPTSAVAGAALLVARPRLLPLGLVGLVWGARSVARVLPDVPGRGPTSARIAARGLGWAVRQESALLVRHWWPAAAVVAPFSRNLRRALGVALLVDTAVMVAEHVEDRARLRPSALLARRLDDLAYGAGLWRGALAARSAQALLPRVPRSPGRSRRNTSAATSARSRPACP</sequence>
<evidence type="ECO:0000256" key="2">
    <source>
        <dbReference type="ARBA" id="ARBA00006739"/>
    </source>
</evidence>
<dbReference type="InterPro" id="IPR001173">
    <property type="entry name" value="Glyco_trans_2-like"/>
</dbReference>
<evidence type="ECO:0000259" key="5">
    <source>
        <dbReference type="Pfam" id="PF00535"/>
    </source>
</evidence>
<evidence type="ECO:0000256" key="1">
    <source>
        <dbReference type="ARBA" id="ARBA00004776"/>
    </source>
</evidence>
<dbReference type="InterPro" id="IPR029044">
    <property type="entry name" value="Nucleotide-diphossugar_trans"/>
</dbReference>